<feature type="coiled-coil region" evidence="1">
    <location>
        <begin position="85"/>
        <end position="141"/>
    </location>
</feature>
<keyword evidence="3" id="KW-0472">Membrane</keyword>
<dbReference type="Proteomes" id="UP000235861">
    <property type="component" value="Unassembled WGS sequence"/>
</dbReference>
<evidence type="ECO:0000256" key="2">
    <source>
        <dbReference type="SAM" id="MobiDB-lite"/>
    </source>
</evidence>
<comment type="caution">
    <text evidence="4">The sequence shown here is derived from an EMBL/GenBank/DDBJ whole genome shotgun (WGS) entry which is preliminary data.</text>
</comment>
<protein>
    <submittedName>
        <fullName evidence="4">Uncharacterized protein</fullName>
    </submittedName>
</protein>
<keyword evidence="3" id="KW-0812">Transmembrane</keyword>
<organism evidence="4 5">
    <name type="scientific">Aeromonas cavernicola</name>
    <dbReference type="NCBI Taxonomy" id="1006623"/>
    <lineage>
        <taxon>Bacteria</taxon>
        <taxon>Pseudomonadati</taxon>
        <taxon>Pseudomonadota</taxon>
        <taxon>Gammaproteobacteria</taxon>
        <taxon>Aeromonadales</taxon>
        <taxon>Aeromonadaceae</taxon>
        <taxon>Aeromonas</taxon>
    </lineage>
</organism>
<keyword evidence="3" id="KW-1133">Transmembrane helix</keyword>
<feature type="transmembrane region" description="Helical" evidence="3">
    <location>
        <begin position="48"/>
        <end position="74"/>
    </location>
</feature>
<evidence type="ECO:0000256" key="3">
    <source>
        <dbReference type="SAM" id="Phobius"/>
    </source>
</evidence>
<evidence type="ECO:0000313" key="4">
    <source>
        <dbReference type="EMBL" id="PJG59207.1"/>
    </source>
</evidence>
<accession>A0A2H9U5B1</accession>
<dbReference type="RefSeq" id="WP_100293757.1">
    <property type="nucleotide sequence ID" value="NZ_PGGC01000076.1"/>
</dbReference>
<dbReference type="AlphaFoldDB" id="A0A2H9U5B1"/>
<feature type="region of interest" description="Disordered" evidence="2">
    <location>
        <begin position="155"/>
        <end position="183"/>
    </location>
</feature>
<gene>
    <name evidence="4" type="ORF">CUC53_08525</name>
</gene>
<dbReference type="EMBL" id="PGGC01000076">
    <property type="protein sequence ID" value="PJG59207.1"/>
    <property type="molecule type" value="Genomic_DNA"/>
</dbReference>
<proteinExistence type="predicted"/>
<reference evidence="4 5" key="1">
    <citation type="submission" date="2017-11" db="EMBL/GenBank/DDBJ databases">
        <title>Draft genome sequence of environmental isolate Aeromonas cavernicola sp. nov. MDC 2508.</title>
        <authorList>
            <person name="Colston S.M."/>
            <person name="Navarro A."/>
            <person name="Martinez-Murcia A.J."/>
            <person name="Graf J."/>
        </authorList>
    </citation>
    <scope>NUCLEOTIDE SEQUENCE [LARGE SCALE GENOMIC DNA]</scope>
    <source>
        <strain evidence="4 5">MDC 2508</strain>
    </source>
</reference>
<keyword evidence="5" id="KW-1185">Reference proteome</keyword>
<evidence type="ECO:0000313" key="5">
    <source>
        <dbReference type="Proteomes" id="UP000235861"/>
    </source>
</evidence>
<evidence type="ECO:0000256" key="1">
    <source>
        <dbReference type="SAM" id="Coils"/>
    </source>
</evidence>
<sequence>MRWLLLGTALGGLGALGWWLDGLLAMRAWVVMQPAAEPEITQGWRAIIAAWPIAAAGGLLGGLSALTTLSWLLIRAQDLDHQRQLASLKTQCQHAQQQAAHAEQHANSALQHERDQLQQLRTQAMEAIKQAQLLRQQANADQVEASERIAHGLAERDQANRRAHHASAAFARKSHRNKKTALT</sequence>
<keyword evidence="1" id="KW-0175">Coiled coil</keyword>
<name>A0A2H9U5B1_9GAMM</name>
<feature type="compositionally biased region" description="Basic residues" evidence="2">
    <location>
        <begin position="172"/>
        <end position="183"/>
    </location>
</feature>